<dbReference type="Proteomes" id="UP000578531">
    <property type="component" value="Unassembled WGS sequence"/>
</dbReference>
<evidence type="ECO:0000256" key="1">
    <source>
        <dbReference type="SAM" id="MobiDB-lite"/>
    </source>
</evidence>
<keyword evidence="3" id="KW-1185">Reference proteome</keyword>
<comment type="caution">
    <text evidence="2">The sequence shown here is derived from an EMBL/GenBank/DDBJ whole genome shotgun (WGS) entry which is preliminary data.</text>
</comment>
<feature type="region of interest" description="Disordered" evidence="1">
    <location>
        <begin position="1"/>
        <end position="36"/>
    </location>
</feature>
<proteinExistence type="predicted"/>
<feature type="region of interest" description="Disordered" evidence="1">
    <location>
        <begin position="59"/>
        <end position="85"/>
    </location>
</feature>
<evidence type="ECO:0000313" key="2">
    <source>
        <dbReference type="EMBL" id="KAF6229770.1"/>
    </source>
</evidence>
<protein>
    <submittedName>
        <fullName evidence="2">Uncharacterized protein</fullName>
    </submittedName>
</protein>
<accession>A0A8H6KZB4</accession>
<feature type="compositionally biased region" description="Polar residues" evidence="1">
    <location>
        <begin position="59"/>
        <end position="72"/>
    </location>
</feature>
<sequence length="85" mass="9495">MVRLSLAEYEASQAPAAASDPHQKGSGSDRASESFLTRYGEREKSIGLRKEHLETVINVSTQSEHYSPNRRQFLNRDGNDGSDEK</sequence>
<name>A0A8H6KZB4_9LECA</name>
<gene>
    <name evidence="2" type="ORF">HO173_011286</name>
</gene>
<feature type="compositionally biased region" description="Low complexity" evidence="1">
    <location>
        <begin position="7"/>
        <end position="19"/>
    </location>
</feature>
<organism evidence="2 3">
    <name type="scientific">Letharia columbiana</name>
    <dbReference type="NCBI Taxonomy" id="112416"/>
    <lineage>
        <taxon>Eukaryota</taxon>
        <taxon>Fungi</taxon>
        <taxon>Dikarya</taxon>
        <taxon>Ascomycota</taxon>
        <taxon>Pezizomycotina</taxon>
        <taxon>Lecanoromycetes</taxon>
        <taxon>OSLEUM clade</taxon>
        <taxon>Lecanoromycetidae</taxon>
        <taxon>Lecanorales</taxon>
        <taxon>Lecanorineae</taxon>
        <taxon>Parmeliaceae</taxon>
        <taxon>Letharia</taxon>
    </lineage>
</organism>
<dbReference type="GeneID" id="59292929"/>
<dbReference type="AlphaFoldDB" id="A0A8H6KZB4"/>
<dbReference type="EMBL" id="JACCJC010000069">
    <property type="protein sequence ID" value="KAF6229770.1"/>
    <property type="molecule type" value="Genomic_DNA"/>
</dbReference>
<dbReference type="RefSeq" id="XP_037159962.1">
    <property type="nucleotide sequence ID" value="XM_037313167.1"/>
</dbReference>
<evidence type="ECO:0000313" key="3">
    <source>
        <dbReference type="Proteomes" id="UP000578531"/>
    </source>
</evidence>
<reference evidence="2 3" key="1">
    <citation type="journal article" date="2020" name="Genomics">
        <title>Complete, high-quality genomes from long-read metagenomic sequencing of two wolf lichen thalli reveals enigmatic genome architecture.</title>
        <authorList>
            <person name="McKenzie S.K."/>
            <person name="Walston R.F."/>
            <person name="Allen J.L."/>
        </authorList>
    </citation>
    <scope>NUCLEOTIDE SEQUENCE [LARGE SCALE GENOMIC DNA]</scope>
    <source>
        <strain evidence="2">WasteWater2</strain>
    </source>
</reference>